<dbReference type="GeneTree" id="ENSGT00920000150296"/>
<reference evidence="2" key="2">
    <citation type="submission" date="2025-08" db="UniProtKB">
        <authorList>
            <consortium name="Ensembl"/>
        </authorList>
    </citation>
    <scope>IDENTIFICATION</scope>
</reference>
<dbReference type="SUPFAM" id="SSF57302">
    <property type="entry name" value="Snake toxin-like"/>
    <property type="match status" value="1"/>
</dbReference>
<dbReference type="Ensembl" id="ENSATET00000012112.3">
    <property type="protein sequence ID" value="ENSATEP00000011916.1"/>
    <property type="gene ID" value="ENSATEG00000008317.3"/>
</dbReference>
<dbReference type="InParanoid" id="A0A3Q1JA05"/>
<evidence type="ECO:0000313" key="3">
    <source>
        <dbReference type="Proteomes" id="UP000265040"/>
    </source>
</evidence>
<accession>A0A3Q1JA05</accession>
<feature type="chain" id="PRO_5018759139" description="UPAR/Ly6 domain-containing protein" evidence="1">
    <location>
        <begin position="22"/>
        <end position="90"/>
    </location>
</feature>
<evidence type="ECO:0008006" key="4">
    <source>
        <dbReference type="Google" id="ProtNLM"/>
    </source>
</evidence>
<keyword evidence="1" id="KW-0732">Signal</keyword>
<keyword evidence="3" id="KW-1185">Reference proteome</keyword>
<evidence type="ECO:0000256" key="1">
    <source>
        <dbReference type="SAM" id="SignalP"/>
    </source>
</evidence>
<proteinExistence type="predicted"/>
<dbReference type="OMA" id="YNVFTCT"/>
<organism evidence="2 3">
    <name type="scientific">Anabas testudineus</name>
    <name type="common">Climbing perch</name>
    <name type="synonym">Anthias testudineus</name>
    <dbReference type="NCBI Taxonomy" id="64144"/>
    <lineage>
        <taxon>Eukaryota</taxon>
        <taxon>Metazoa</taxon>
        <taxon>Chordata</taxon>
        <taxon>Craniata</taxon>
        <taxon>Vertebrata</taxon>
        <taxon>Euteleostomi</taxon>
        <taxon>Actinopterygii</taxon>
        <taxon>Neopterygii</taxon>
        <taxon>Teleostei</taxon>
        <taxon>Neoteleostei</taxon>
        <taxon>Acanthomorphata</taxon>
        <taxon>Anabantaria</taxon>
        <taxon>Anabantiformes</taxon>
        <taxon>Anabantoidei</taxon>
        <taxon>Anabantidae</taxon>
        <taxon>Anabas</taxon>
    </lineage>
</organism>
<evidence type="ECO:0000313" key="2">
    <source>
        <dbReference type="Ensembl" id="ENSATEP00000011916.1"/>
    </source>
</evidence>
<dbReference type="AlphaFoldDB" id="A0A3Q1JA05"/>
<dbReference type="Proteomes" id="UP000265040">
    <property type="component" value="Chromosome 2"/>
</dbReference>
<reference evidence="2" key="1">
    <citation type="submission" date="2021-04" db="EMBL/GenBank/DDBJ databases">
        <authorList>
            <consortium name="Wellcome Sanger Institute Data Sharing"/>
        </authorList>
    </citation>
    <scope>NUCLEOTIDE SEQUENCE [LARGE SCALE GENOMIC DNA]</scope>
</reference>
<name>A0A3Q1JA05_ANATE</name>
<dbReference type="InterPro" id="IPR045860">
    <property type="entry name" value="Snake_toxin-like_sf"/>
</dbReference>
<sequence>RMKSLQLAVVLLIVCISSALALKCNRCVPAGGGTSCSNRVETCDRANDVCVSVTYFSYRYFKRCMKRADAEILKADPSFNVYICTTDRCN</sequence>
<protein>
    <recommendedName>
        <fullName evidence="4">UPAR/Ly6 domain-containing protein</fullName>
    </recommendedName>
</protein>
<dbReference type="STRING" id="64144.ENSATEP00000011916"/>
<dbReference type="OrthoDB" id="8846122at2759"/>
<feature type="signal peptide" evidence="1">
    <location>
        <begin position="1"/>
        <end position="21"/>
    </location>
</feature>
<reference evidence="2" key="3">
    <citation type="submission" date="2025-09" db="UniProtKB">
        <authorList>
            <consortium name="Ensembl"/>
        </authorList>
    </citation>
    <scope>IDENTIFICATION</scope>
</reference>